<proteinExistence type="inferred from homology"/>
<keyword evidence="9" id="KW-1185">Reference proteome</keyword>
<comment type="cofactor">
    <cofactor evidence="6">
        <name>Zn(2+)</name>
        <dbReference type="ChEBI" id="CHEBI:29105"/>
    </cofactor>
    <text evidence="6">Binds 1 zinc ion per subunit.</text>
</comment>
<comment type="catalytic activity">
    <reaction evidence="5 6">
        <text>adenosine(34) in tRNA + H2O + H(+) = inosine(34) in tRNA + NH4(+)</text>
        <dbReference type="Rhea" id="RHEA:43168"/>
        <dbReference type="Rhea" id="RHEA-COMP:10373"/>
        <dbReference type="Rhea" id="RHEA-COMP:10374"/>
        <dbReference type="ChEBI" id="CHEBI:15377"/>
        <dbReference type="ChEBI" id="CHEBI:15378"/>
        <dbReference type="ChEBI" id="CHEBI:28938"/>
        <dbReference type="ChEBI" id="CHEBI:74411"/>
        <dbReference type="ChEBI" id="CHEBI:82852"/>
        <dbReference type="EC" id="3.5.4.33"/>
    </reaction>
</comment>
<dbReference type="Pfam" id="PF00383">
    <property type="entry name" value="dCMP_cyt_deam_1"/>
    <property type="match status" value="1"/>
</dbReference>
<evidence type="ECO:0000313" key="9">
    <source>
        <dbReference type="Proteomes" id="UP000188937"/>
    </source>
</evidence>
<evidence type="ECO:0000256" key="6">
    <source>
        <dbReference type="HAMAP-Rule" id="MF_00972"/>
    </source>
</evidence>
<feature type="active site" description="Proton donor" evidence="6">
    <location>
        <position position="49"/>
    </location>
</feature>
<comment type="function">
    <text evidence="6">Catalyzes the deamination of adenosine to inosine at the wobble position 34 of tRNA(Arg2).</text>
</comment>
<keyword evidence="4 6" id="KW-0862">Zinc</keyword>
<dbReference type="InterPro" id="IPR016193">
    <property type="entry name" value="Cytidine_deaminase-like"/>
</dbReference>
<reference evidence="8 9" key="1">
    <citation type="submission" date="2016-03" db="EMBL/GenBank/DDBJ databases">
        <title>Acetic acid bacteria sequencing.</title>
        <authorList>
            <person name="Brandt J."/>
            <person name="Jakob F."/>
            <person name="Vogel R.F."/>
        </authorList>
    </citation>
    <scope>NUCLEOTIDE SEQUENCE [LARGE SCALE GENOMIC DNA]</scope>
    <source>
        <strain evidence="8 9">TMW2.1153</strain>
    </source>
</reference>
<dbReference type="RefSeq" id="WP_077814275.1">
    <property type="nucleotide sequence ID" value="NZ_CP014692.1"/>
</dbReference>
<name>A0A1U9KKJ7_ACEAC</name>
<feature type="domain" description="CMP/dCMP-type deaminase" evidence="7">
    <location>
        <begin position="1"/>
        <end position="105"/>
    </location>
</feature>
<evidence type="ECO:0000259" key="7">
    <source>
        <dbReference type="PROSITE" id="PS51747"/>
    </source>
</evidence>
<accession>A0A1U9KKJ7</accession>
<keyword evidence="2 6" id="KW-0479">Metal-binding</keyword>
<dbReference type="CDD" id="cd01285">
    <property type="entry name" value="nucleoside_deaminase"/>
    <property type="match status" value="1"/>
</dbReference>
<gene>
    <name evidence="6" type="primary">tadA</name>
    <name evidence="8" type="ORF">A0U92_05620</name>
</gene>
<dbReference type="OrthoDB" id="9802676at2"/>
<protein>
    <recommendedName>
        <fullName evidence="6">tRNA-specific adenosine deaminase</fullName>
        <ecNumber evidence="6">3.5.4.33</ecNumber>
    </recommendedName>
</protein>
<dbReference type="HAMAP" id="MF_00972">
    <property type="entry name" value="tRNA_aden_deaminase"/>
    <property type="match status" value="1"/>
</dbReference>
<dbReference type="PROSITE" id="PS51747">
    <property type="entry name" value="CYT_DCMP_DEAMINASES_2"/>
    <property type="match status" value="1"/>
</dbReference>
<keyword evidence="1 6" id="KW-0819">tRNA processing</keyword>
<evidence type="ECO:0000256" key="1">
    <source>
        <dbReference type="ARBA" id="ARBA00022694"/>
    </source>
</evidence>
<organism evidence="8 9">
    <name type="scientific">Acetobacter aceti</name>
    <dbReference type="NCBI Taxonomy" id="435"/>
    <lineage>
        <taxon>Bacteria</taxon>
        <taxon>Pseudomonadati</taxon>
        <taxon>Pseudomonadota</taxon>
        <taxon>Alphaproteobacteria</taxon>
        <taxon>Acetobacterales</taxon>
        <taxon>Acetobacteraceae</taxon>
        <taxon>Acetobacter</taxon>
        <taxon>Acetobacter subgen. Acetobacter</taxon>
    </lineage>
</organism>
<evidence type="ECO:0000256" key="4">
    <source>
        <dbReference type="ARBA" id="ARBA00022833"/>
    </source>
</evidence>
<dbReference type="InterPro" id="IPR028883">
    <property type="entry name" value="tRNA_aden_deaminase"/>
</dbReference>
<dbReference type="GO" id="GO:0002100">
    <property type="term" value="P:tRNA wobble adenosine to inosine editing"/>
    <property type="evidence" value="ECO:0007669"/>
    <property type="project" value="UniProtKB-UniRule"/>
</dbReference>
<dbReference type="GO" id="GO:0052717">
    <property type="term" value="F:tRNA-specific adenosine-34 deaminase activity"/>
    <property type="evidence" value="ECO:0007669"/>
    <property type="project" value="UniProtKB-UniRule"/>
</dbReference>
<dbReference type="AlphaFoldDB" id="A0A1U9KKJ7"/>
<evidence type="ECO:0000256" key="5">
    <source>
        <dbReference type="ARBA" id="ARBA00048045"/>
    </source>
</evidence>
<evidence type="ECO:0000313" key="8">
    <source>
        <dbReference type="EMBL" id="AQS86289.1"/>
    </source>
</evidence>
<dbReference type="KEGG" id="aace:A0U92_05620"/>
<dbReference type="EMBL" id="CP014692">
    <property type="protein sequence ID" value="AQS86289.1"/>
    <property type="molecule type" value="Genomic_DNA"/>
</dbReference>
<feature type="binding site" evidence="6">
    <location>
        <position position="80"/>
    </location>
    <ligand>
        <name>Zn(2+)</name>
        <dbReference type="ChEBI" id="CHEBI:29105"/>
        <note>catalytic</note>
    </ligand>
</feature>
<evidence type="ECO:0000256" key="2">
    <source>
        <dbReference type="ARBA" id="ARBA00022723"/>
    </source>
</evidence>
<dbReference type="STRING" id="435.A0U92_05620"/>
<dbReference type="EC" id="3.5.4.33" evidence="6"/>
<dbReference type="PANTHER" id="PTHR11079:SF179">
    <property type="entry name" value="TRNA(ADENINE(34)) DEAMINASE, CHLOROPLASTIC"/>
    <property type="match status" value="1"/>
</dbReference>
<dbReference type="SUPFAM" id="SSF53927">
    <property type="entry name" value="Cytidine deaminase-like"/>
    <property type="match status" value="1"/>
</dbReference>
<evidence type="ECO:0000256" key="3">
    <source>
        <dbReference type="ARBA" id="ARBA00022801"/>
    </source>
</evidence>
<keyword evidence="3 6" id="KW-0378">Hydrolase</keyword>
<feature type="binding site" evidence="6">
    <location>
        <position position="77"/>
    </location>
    <ligand>
        <name>Zn(2+)</name>
        <dbReference type="ChEBI" id="CHEBI:29105"/>
        <note>catalytic</note>
    </ligand>
</feature>
<dbReference type="InterPro" id="IPR002125">
    <property type="entry name" value="CMP_dCMP_dom"/>
</dbReference>
<dbReference type="Proteomes" id="UP000188937">
    <property type="component" value="Chromosome"/>
</dbReference>
<comment type="similarity">
    <text evidence="6">Belongs to the cytidine and deoxycytidylate deaminase family.</text>
</comment>
<dbReference type="PANTHER" id="PTHR11079">
    <property type="entry name" value="CYTOSINE DEAMINASE FAMILY MEMBER"/>
    <property type="match status" value="1"/>
</dbReference>
<dbReference type="Gene3D" id="3.40.140.10">
    <property type="entry name" value="Cytidine Deaminase, domain 2"/>
    <property type="match status" value="1"/>
</dbReference>
<sequence>MDLALAEAHAAAHREEVPVGAVVLSANGVPLASAGNEVEERNDPSAHAEMLAMRKAAQVTGSTRLDDCTLVVTLEPCPMCAAAAVHFRVRRIVFGAYDPKGGGIDHGPRVIDHPTCLRHIEIIGGVREQENGLLLKNFFRKLRR</sequence>
<feature type="binding site" evidence="6">
    <location>
        <position position="47"/>
    </location>
    <ligand>
        <name>Zn(2+)</name>
        <dbReference type="ChEBI" id="CHEBI:29105"/>
        <note>catalytic</note>
    </ligand>
</feature>
<comment type="subunit">
    <text evidence="6">Homodimer.</text>
</comment>
<dbReference type="GO" id="GO:0008270">
    <property type="term" value="F:zinc ion binding"/>
    <property type="evidence" value="ECO:0007669"/>
    <property type="project" value="UniProtKB-UniRule"/>
</dbReference>